<dbReference type="AlphaFoldDB" id="A0A1M6NSX4"/>
<dbReference type="RefSeq" id="WP_073274279.1">
    <property type="nucleotide sequence ID" value="NZ_FRAC01000008.1"/>
</dbReference>
<keyword evidence="1" id="KW-1133">Transmembrane helix</keyword>
<organism evidence="2 3">
    <name type="scientific">Anaerocolumna jejuensis DSM 15929</name>
    <dbReference type="NCBI Taxonomy" id="1121322"/>
    <lineage>
        <taxon>Bacteria</taxon>
        <taxon>Bacillati</taxon>
        <taxon>Bacillota</taxon>
        <taxon>Clostridia</taxon>
        <taxon>Lachnospirales</taxon>
        <taxon>Lachnospiraceae</taxon>
        <taxon>Anaerocolumna</taxon>
    </lineage>
</organism>
<name>A0A1M6NSX4_9FIRM</name>
<dbReference type="STRING" id="1121322.SAMN02745136_01435"/>
<feature type="transmembrane region" description="Helical" evidence="1">
    <location>
        <begin position="12"/>
        <end position="33"/>
    </location>
</feature>
<gene>
    <name evidence="2" type="ORF">SAMN02745136_01435</name>
</gene>
<keyword evidence="3" id="KW-1185">Reference proteome</keyword>
<keyword evidence="1" id="KW-0812">Transmembrane</keyword>
<evidence type="ECO:0000313" key="3">
    <source>
        <dbReference type="Proteomes" id="UP000184386"/>
    </source>
</evidence>
<evidence type="ECO:0000313" key="2">
    <source>
        <dbReference type="EMBL" id="SHJ98750.1"/>
    </source>
</evidence>
<dbReference type="OrthoDB" id="2826849at2"/>
<dbReference type="Proteomes" id="UP000184386">
    <property type="component" value="Unassembled WGS sequence"/>
</dbReference>
<dbReference type="EMBL" id="FRAC01000008">
    <property type="protein sequence ID" value="SHJ98750.1"/>
    <property type="molecule type" value="Genomic_DNA"/>
</dbReference>
<proteinExistence type="predicted"/>
<protein>
    <submittedName>
        <fullName evidence="2">Uncharacterized protein</fullName>
    </submittedName>
</protein>
<sequence>MNCHIKKNKKAALIILLISLLFIIIITLVYKLLFNKQNNDIEWTEIQLDSSELNNLQLSADNGHRPGMLDPKEAAMDTLMNQLKIDTVDSVEILKKKKDLCLVEITLQNRRKVKMKLFQPVTKGRTGIWAVKAYSISKN</sequence>
<evidence type="ECO:0000256" key="1">
    <source>
        <dbReference type="SAM" id="Phobius"/>
    </source>
</evidence>
<accession>A0A1M6NSX4</accession>
<keyword evidence="1" id="KW-0472">Membrane</keyword>
<reference evidence="2 3" key="1">
    <citation type="submission" date="2016-11" db="EMBL/GenBank/DDBJ databases">
        <authorList>
            <person name="Jaros S."/>
            <person name="Januszkiewicz K."/>
            <person name="Wedrychowicz H."/>
        </authorList>
    </citation>
    <scope>NUCLEOTIDE SEQUENCE [LARGE SCALE GENOMIC DNA]</scope>
    <source>
        <strain evidence="2 3">DSM 15929</strain>
    </source>
</reference>